<keyword evidence="2" id="KW-1185">Reference proteome</keyword>
<evidence type="ECO:0000313" key="1">
    <source>
        <dbReference type="EMBL" id="SIQ09573.1"/>
    </source>
</evidence>
<name>A0A1N6PZ60_9MICO</name>
<dbReference type="PROSITE" id="PS51257">
    <property type="entry name" value="PROKAR_LIPOPROTEIN"/>
    <property type="match status" value="1"/>
</dbReference>
<accession>A0A1N6PZ60</accession>
<dbReference type="Proteomes" id="UP000186235">
    <property type="component" value="Unassembled WGS sequence"/>
</dbReference>
<organism evidence="1 2">
    <name type="scientific">Cellulosimicrobium aquatile</name>
    <dbReference type="NCBI Taxonomy" id="1612203"/>
    <lineage>
        <taxon>Bacteria</taxon>
        <taxon>Bacillati</taxon>
        <taxon>Actinomycetota</taxon>
        <taxon>Actinomycetes</taxon>
        <taxon>Micrococcales</taxon>
        <taxon>Promicromonosporaceae</taxon>
        <taxon>Cellulosimicrobium</taxon>
    </lineage>
</organism>
<evidence type="ECO:0000313" key="2">
    <source>
        <dbReference type="Proteomes" id="UP000186235"/>
    </source>
</evidence>
<dbReference type="RefSeq" id="WP_143311060.1">
    <property type="nucleotide sequence ID" value="NZ_FTMI01000002.1"/>
</dbReference>
<sequence length="326" mass="33967">MRASSRAARWAAGLTTVVVPLTVAGCSFQSSEERAAEQVVTTFFDRLVDGDATGAGELLSDPSVVSPVALDDAVYAEAVRPVEARVTSVTGSGPESSVDVEYRLDGEEETRTLVVSTETVGGEPRVALWSDHGLPVVHPGVPVEIVVEGSGAFDLATSGPLRLLPGIYDLELAGPQDLTTIDPDGGDSEPFTVEFPVDPDAIQPPPGAELRSQMLHVDPVLRAEVATEAEARIDELLASCTAAGLTGDDCPQSVADGIFRGYAGVDVASAVWAQAEPLSLVAGEEVRASAPYTVSARWPQGPLEVTVRVEGTVLRDPSGAVVVELD</sequence>
<protein>
    <submittedName>
        <fullName evidence="1">Uncharacterized protein</fullName>
    </submittedName>
</protein>
<proteinExistence type="predicted"/>
<dbReference type="AlphaFoldDB" id="A0A1N6PZ60"/>
<dbReference type="EMBL" id="FTMI01000002">
    <property type="protein sequence ID" value="SIQ09573.1"/>
    <property type="molecule type" value="Genomic_DNA"/>
</dbReference>
<gene>
    <name evidence="1" type="ORF">SAMN05518682_1217</name>
</gene>
<reference evidence="2" key="1">
    <citation type="submission" date="2017-01" db="EMBL/GenBank/DDBJ databases">
        <authorList>
            <person name="Varghese N."/>
            <person name="Submissions S."/>
        </authorList>
    </citation>
    <scope>NUCLEOTIDE SEQUENCE [LARGE SCALE GENOMIC DNA]</scope>
    <source>
        <strain evidence="2">3bp</strain>
    </source>
</reference>